<feature type="disulfide bond" evidence="6">
    <location>
        <begin position="39"/>
        <end position="58"/>
    </location>
</feature>
<dbReference type="OrthoDB" id="13601at2759"/>
<dbReference type="PANTHER" id="PTHR15590:SF0">
    <property type="entry name" value="CX9C MOTIF-CONTAINING PROTEIN 4"/>
    <property type="match status" value="1"/>
</dbReference>
<dbReference type="PROSITE" id="PS51808">
    <property type="entry name" value="CHCH"/>
    <property type="match status" value="1"/>
</dbReference>
<dbReference type="Pfam" id="PF08991">
    <property type="entry name" value="CMC4"/>
    <property type="match status" value="1"/>
</dbReference>
<dbReference type="PANTHER" id="PTHR15590">
    <property type="entry name" value="CX9C MOTIF-CONTAINING PROTEIN 4"/>
    <property type="match status" value="1"/>
</dbReference>
<accession>A0A1E3IY78</accession>
<evidence type="ECO:0000256" key="2">
    <source>
        <dbReference type="ARBA" id="ARBA00009858"/>
    </source>
</evidence>
<feature type="disulfide bond" evidence="6">
    <location>
        <begin position="17"/>
        <end position="28"/>
    </location>
</feature>
<evidence type="ECO:0000256" key="6">
    <source>
        <dbReference type="PIRSR" id="PIRSR627179-50"/>
    </source>
</evidence>
<evidence type="ECO:0000256" key="1">
    <source>
        <dbReference type="ARBA" id="ARBA00004569"/>
    </source>
</evidence>
<evidence type="ECO:0000313" key="8">
    <source>
        <dbReference type="Proteomes" id="UP000094819"/>
    </source>
</evidence>
<evidence type="ECO:0000256" key="3">
    <source>
        <dbReference type="ARBA" id="ARBA00019406"/>
    </source>
</evidence>
<comment type="caution">
    <text evidence="7">The sequence shown here is derived from an EMBL/GenBank/DDBJ whole genome shotgun (WGS) entry which is preliminary data.</text>
</comment>
<keyword evidence="8" id="KW-1185">Reference proteome</keyword>
<dbReference type="GeneID" id="30194665"/>
<comment type="subcellular location">
    <subcellularLocation>
        <location evidence="1">Mitochondrion intermembrane space</location>
    </subcellularLocation>
</comment>
<dbReference type="RefSeq" id="XP_019030688.1">
    <property type="nucleotide sequence ID" value="XM_019177535.1"/>
</dbReference>
<protein>
    <recommendedName>
        <fullName evidence="3">Cx9C motif-containing protein 4, mitochondrial</fullName>
    </recommendedName>
</protein>
<dbReference type="EMBL" id="AWGH01000016">
    <property type="protein sequence ID" value="ODN93583.1"/>
    <property type="molecule type" value="Genomic_DNA"/>
</dbReference>
<dbReference type="InterPro" id="IPR009069">
    <property type="entry name" value="Cys_alpha_HP_mot_SF"/>
</dbReference>
<proteinExistence type="inferred from homology"/>
<keyword evidence="5 6" id="KW-1015">Disulfide bond</keyword>
<comment type="similarity">
    <text evidence="2">Belongs to the CMC4 family.</text>
</comment>
<keyword evidence="4" id="KW-0496">Mitochondrion</keyword>
<evidence type="ECO:0000256" key="5">
    <source>
        <dbReference type="ARBA" id="ARBA00023157"/>
    </source>
</evidence>
<feature type="disulfide bond" evidence="6">
    <location>
        <begin position="7"/>
        <end position="38"/>
    </location>
</feature>
<reference evidence="7 8" key="1">
    <citation type="submission" date="2016-06" db="EMBL/GenBank/DDBJ databases">
        <title>Evolution of pathogenesis and genome organization in the Tremellales.</title>
        <authorList>
            <person name="Cuomo C."/>
            <person name="Litvintseva A."/>
            <person name="Heitman J."/>
            <person name="Chen Y."/>
            <person name="Sun S."/>
            <person name="Springer D."/>
            <person name="Dromer F."/>
            <person name="Young S."/>
            <person name="Zeng Q."/>
            <person name="Chapman S."/>
            <person name="Gujja S."/>
            <person name="Saif S."/>
            <person name="Birren B."/>
        </authorList>
    </citation>
    <scope>NUCLEOTIDE SEQUENCE [LARGE SCALE GENOMIC DNA]</scope>
    <source>
        <strain evidence="7 8">CBS 7118</strain>
    </source>
</reference>
<organism evidence="7 8">
    <name type="scientific">Cryptococcus wingfieldii CBS 7118</name>
    <dbReference type="NCBI Taxonomy" id="1295528"/>
    <lineage>
        <taxon>Eukaryota</taxon>
        <taxon>Fungi</taxon>
        <taxon>Dikarya</taxon>
        <taxon>Basidiomycota</taxon>
        <taxon>Agaricomycotina</taxon>
        <taxon>Tremellomycetes</taxon>
        <taxon>Tremellales</taxon>
        <taxon>Cryptococcaceae</taxon>
        <taxon>Cryptococcus</taxon>
    </lineage>
</organism>
<dbReference type="SUPFAM" id="SSF47072">
    <property type="entry name" value="Cysteine alpha-hairpin motif"/>
    <property type="match status" value="1"/>
</dbReference>
<sequence length="73" mass="8415">MSEKQACHPEACAIQSCIMKNNYDESRCQKQIEALYRCCSNMYETAEREGKNPESDSCPLKSVVERRMKSFAK</sequence>
<dbReference type="Gene3D" id="1.10.287.1130">
    <property type="entry name" value="CytochromE C oxidase copper chaperone"/>
    <property type="match status" value="1"/>
</dbReference>
<evidence type="ECO:0000313" key="7">
    <source>
        <dbReference type="EMBL" id="ODN93583.1"/>
    </source>
</evidence>
<dbReference type="InterPro" id="IPR027179">
    <property type="entry name" value="CMC4"/>
</dbReference>
<dbReference type="AlphaFoldDB" id="A0A1E3IY78"/>
<gene>
    <name evidence="7" type="ORF">L198_05452</name>
</gene>
<evidence type="ECO:0000256" key="4">
    <source>
        <dbReference type="ARBA" id="ARBA00023128"/>
    </source>
</evidence>
<dbReference type="GO" id="GO:0005758">
    <property type="term" value="C:mitochondrial intermembrane space"/>
    <property type="evidence" value="ECO:0007669"/>
    <property type="project" value="UniProtKB-SubCell"/>
</dbReference>
<dbReference type="Proteomes" id="UP000094819">
    <property type="component" value="Unassembled WGS sequence"/>
</dbReference>
<name>A0A1E3IY78_9TREE</name>